<keyword evidence="1" id="KW-1133">Transmembrane helix</keyword>
<dbReference type="PROSITE" id="PS51257">
    <property type="entry name" value="PROKAR_LIPOPROTEIN"/>
    <property type="match status" value="1"/>
</dbReference>
<name>A0A212ACP0_9RHOB</name>
<dbReference type="AlphaFoldDB" id="A0A212ACP0"/>
<gene>
    <name evidence="3" type="ORF">CDV49_06540</name>
</gene>
<keyword evidence="2" id="KW-0732">Signal</keyword>
<feature type="chain" id="PRO_5012939512" description="VPLPA-CTERM sorting domain-containing protein" evidence="2">
    <location>
        <begin position="33"/>
        <end position="208"/>
    </location>
</feature>
<dbReference type="EMBL" id="NIPW01000010">
    <property type="protein sequence ID" value="OWJ78767.1"/>
    <property type="molecule type" value="Genomic_DNA"/>
</dbReference>
<feature type="signal peptide" evidence="2">
    <location>
        <begin position="1"/>
        <end position="32"/>
    </location>
</feature>
<evidence type="ECO:0000256" key="1">
    <source>
        <dbReference type="SAM" id="Phobius"/>
    </source>
</evidence>
<dbReference type="Proteomes" id="UP000196878">
    <property type="component" value="Unassembled WGS sequence"/>
</dbReference>
<keyword evidence="1" id="KW-0472">Membrane</keyword>
<keyword evidence="4" id="KW-1185">Reference proteome</keyword>
<protein>
    <recommendedName>
        <fullName evidence="5">VPLPA-CTERM sorting domain-containing protein</fullName>
    </recommendedName>
</protein>
<feature type="transmembrane region" description="Helical" evidence="1">
    <location>
        <begin position="178"/>
        <end position="199"/>
    </location>
</feature>
<accession>A0A212ACP0</accession>
<keyword evidence="1" id="KW-0812">Transmembrane</keyword>
<evidence type="ECO:0000313" key="4">
    <source>
        <dbReference type="Proteomes" id="UP000196878"/>
    </source>
</evidence>
<sequence length="208" mass="21829">MRFTSGRFTSRAVHRLFCLAAAGGFLACPAAAATLSEADVGMFSHDWSSPSIISGVSGVTGTTGDGYDMFRFDLPAGPRELTISFSAGSRMGYSYSAGSTLMYSLTGFPWGWSGATLGTVQIDWNQQADRLLHLSLDEAFEGTLYLALYNTHGAMDYAINGLMAPTTGRVQVEVPAAVPLPAGLALLGSVLGAGGLFALRRRRDAAAS</sequence>
<evidence type="ECO:0008006" key="5">
    <source>
        <dbReference type="Google" id="ProtNLM"/>
    </source>
</evidence>
<reference evidence="3 4" key="1">
    <citation type="submission" date="2016-12" db="EMBL/GenBank/DDBJ databases">
        <title>Comparison of Traditional DNA-DNA Hybridization with In Silico Genomic Analysis.</title>
        <authorList>
            <person name="Nicholson A.C."/>
            <person name="Humrighouse B.W."/>
            <person name="Graziano J."/>
            <person name="Lasker B."/>
            <person name="Whitney A.M."/>
            <person name="Mcquiston J.R."/>
        </authorList>
    </citation>
    <scope>NUCLEOTIDE SEQUENCE [LARGE SCALE GENOMIC DNA]</scope>
    <source>
        <strain evidence="3 4">H2240</strain>
    </source>
</reference>
<organism evidence="3 4">
    <name type="scientific">Haematobacter genomosp. 1</name>
    <dbReference type="NCBI Taxonomy" id="366618"/>
    <lineage>
        <taxon>Bacteria</taxon>
        <taxon>Pseudomonadati</taxon>
        <taxon>Pseudomonadota</taxon>
        <taxon>Alphaproteobacteria</taxon>
        <taxon>Rhodobacterales</taxon>
        <taxon>Paracoccaceae</taxon>
        <taxon>Haematobacter</taxon>
    </lineage>
</organism>
<dbReference type="RefSeq" id="WP_088214765.1">
    <property type="nucleotide sequence ID" value="NZ_NIPW01000010.1"/>
</dbReference>
<evidence type="ECO:0000313" key="3">
    <source>
        <dbReference type="EMBL" id="OWJ78767.1"/>
    </source>
</evidence>
<comment type="caution">
    <text evidence="3">The sequence shown here is derived from an EMBL/GenBank/DDBJ whole genome shotgun (WGS) entry which is preliminary data.</text>
</comment>
<evidence type="ECO:0000256" key="2">
    <source>
        <dbReference type="SAM" id="SignalP"/>
    </source>
</evidence>
<proteinExistence type="predicted"/>